<evidence type="ECO:0000313" key="2">
    <source>
        <dbReference type="Proteomes" id="UP000027195"/>
    </source>
</evidence>
<sequence length="566" mass="62129">MTYGYAPFWSKVGLDLAMRPSSKLGQKVAFWVAHAQDTLLDVTILDSAGSRSRGKVPIDDTDLASLADALCETMSRWRSLKIAVLHEHVNFLLQRFIGLVPSLSTFDLHVLYDGFRTGNFDCPSFSVHFTPHPDIEARAPLAVSAINSIVTFPLFGAAITKVSASMPSAVTHVDDILRMLESCPNLEDFYLDINVARLTGEPSLGHSVVLPHLTSLRLPGLQYISGLLNFLEPPSLQTFEISRIMWGIESVWGSHIVDALRRIFRLCTSLSTVRMTSYRIDEAVDDPYTPFGGRQLILPCVTHFEVIGSPIAYPLLQQLSLPQVDTLNIRAVPYDILYRLASSSTQLRTLTTRDITEAPQNTPLLLLPVLTTLDAVDCPTLLRNLHTPQLMSLDAGLRLLKSPNILEESSFFLRLIERSVPPLVDLILIGLDIPDTDLISCLRALPTLKNLQLSMCKTSDAVLRALARPSSSDNGSSWILPQLTTFTFSFNFGTTPSGIIELIASRNAVSDEANASGLAVAGVRPPRINGEVDFDFGISEGEYSKLTSLIGIGNFTYGWVTSDKSA</sequence>
<dbReference type="Gene3D" id="3.80.10.10">
    <property type="entry name" value="Ribonuclease Inhibitor"/>
    <property type="match status" value="1"/>
</dbReference>
<protein>
    <recommendedName>
        <fullName evidence="3">F-box domain-containing protein</fullName>
    </recommendedName>
</protein>
<gene>
    <name evidence="1" type="ORF">BOTBODRAFT_284388</name>
</gene>
<dbReference type="OrthoDB" id="10693665at2759"/>
<accession>A0A067MLQ8</accession>
<organism evidence="1 2">
    <name type="scientific">Botryobasidium botryosum (strain FD-172 SS1)</name>
    <dbReference type="NCBI Taxonomy" id="930990"/>
    <lineage>
        <taxon>Eukaryota</taxon>
        <taxon>Fungi</taxon>
        <taxon>Dikarya</taxon>
        <taxon>Basidiomycota</taxon>
        <taxon>Agaricomycotina</taxon>
        <taxon>Agaricomycetes</taxon>
        <taxon>Cantharellales</taxon>
        <taxon>Botryobasidiaceae</taxon>
        <taxon>Botryobasidium</taxon>
    </lineage>
</organism>
<evidence type="ECO:0000313" key="1">
    <source>
        <dbReference type="EMBL" id="KDQ15665.1"/>
    </source>
</evidence>
<dbReference type="InParanoid" id="A0A067MLQ8"/>
<reference evidence="2" key="1">
    <citation type="journal article" date="2014" name="Proc. Natl. Acad. Sci. U.S.A.">
        <title>Extensive sampling of basidiomycete genomes demonstrates inadequacy of the white-rot/brown-rot paradigm for wood decay fungi.</title>
        <authorList>
            <person name="Riley R."/>
            <person name="Salamov A.A."/>
            <person name="Brown D.W."/>
            <person name="Nagy L.G."/>
            <person name="Floudas D."/>
            <person name="Held B.W."/>
            <person name="Levasseur A."/>
            <person name="Lombard V."/>
            <person name="Morin E."/>
            <person name="Otillar R."/>
            <person name="Lindquist E.A."/>
            <person name="Sun H."/>
            <person name="LaButti K.M."/>
            <person name="Schmutz J."/>
            <person name="Jabbour D."/>
            <person name="Luo H."/>
            <person name="Baker S.E."/>
            <person name="Pisabarro A.G."/>
            <person name="Walton J.D."/>
            <person name="Blanchette R.A."/>
            <person name="Henrissat B."/>
            <person name="Martin F."/>
            <person name="Cullen D."/>
            <person name="Hibbett D.S."/>
            <person name="Grigoriev I.V."/>
        </authorList>
    </citation>
    <scope>NUCLEOTIDE SEQUENCE [LARGE SCALE GENOMIC DNA]</scope>
    <source>
        <strain evidence="2">FD-172 SS1</strain>
    </source>
</reference>
<dbReference type="AlphaFoldDB" id="A0A067MLQ8"/>
<name>A0A067MLQ8_BOTB1</name>
<evidence type="ECO:0008006" key="3">
    <source>
        <dbReference type="Google" id="ProtNLM"/>
    </source>
</evidence>
<dbReference type="HOGENOM" id="CLU_019609_0_0_1"/>
<proteinExistence type="predicted"/>
<keyword evidence="2" id="KW-1185">Reference proteome</keyword>
<dbReference type="SUPFAM" id="SSF52047">
    <property type="entry name" value="RNI-like"/>
    <property type="match status" value="1"/>
</dbReference>
<dbReference type="EMBL" id="KL198031">
    <property type="protein sequence ID" value="KDQ15665.1"/>
    <property type="molecule type" value="Genomic_DNA"/>
</dbReference>
<dbReference type="Proteomes" id="UP000027195">
    <property type="component" value="Unassembled WGS sequence"/>
</dbReference>
<dbReference type="InterPro" id="IPR032675">
    <property type="entry name" value="LRR_dom_sf"/>
</dbReference>